<reference evidence="2" key="1">
    <citation type="submission" date="2020-11" db="EMBL/GenBank/DDBJ databases">
        <authorList>
            <person name="Tran Van P."/>
        </authorList>
    </citation>
    <scope>NUCLEOTIDE SEQUENCE</scope>
</reference>
<feature type="domain" description="Methyltransferase type 11" evidence="1">
    <location>
        <begin position="199"/>
        <end position="246"/>
    </location>
</feature>
<dbReference type="EMBL" id="CAJPEX010002197">
    <property type="protein sequence ID" value="CAG0920635.1"/>
    <property type="molecule type" value="Genomic_DNA"/>
</dbReference>
<dbReference type="EMBL" id="OA884234">
    <property type="protein sequence ID" value="CAD7280483.1"/>
    <property type="molecule type" value="Genomic_DNA"/>
</dbReference>
<keyword evidence="3" id="KW-1185">Reference proteome</keyword>
<dbReference type="InterPro" id="IPR013216">
    <property type="entry name" value="Methyltransf_11"/>
</dbReference>
<dbReference type="GO" id="GO:0008757">
    <property type="term" value="F:S-adenosylmethionine-dependent methyltransferase activity"/>
    <property type="evidence" value="ECO:0007669"/>
    <property type="project" value="InterPro"/>
</dbReference>
<dbReference type="PANTHER" id="PTHR45036:SF8">
    <property type="entry name" value="METHYLTRANSFERASE-LIKE PROTEIN 7A"/>
    <property type="match status" value="1"/>
</dbReference>
<evidence type="ECO:0000259" key="1">
    <source>
        <dbReference type="Pfam" id="PF08241"/>
    </source>
</evidence>
<gene>
    <name evidence="2" type="ORF">NMOB1V02_LOCUS8142</name>
</gene>
<protein>
    <recommendedName>
        <fullName evidence="1">Methyltransferase type 11 domain-containing protein</fullName>
    </recommendedName>
</protein>
<dbReference type="Pfam" id="PF08241">
    <property type="entry name" value="Methyltransf_11"/>
    <property type="match status" value="1"/>
</dbReference>
<dbReference type="Gene3D" id="3.40.50.150">
    <property type="entry name" value="Vaccinia Virus protein VP39"/>
    <property type="match status" value="2"/>
</dbReference>
<dbReference type="CDD" id="cd02440">
    <property type="entry name" value="AdoMet_MTases"/>
    <property type="match status" value="1"/>
</dbReference>
<dbReference type="SUPFAM" id="SSF53335">
    <property type="entry name" value="S-adenosyl-L-methionine-dependent methyltransferases"/>
    <property type="match status" value="1"/>
</dbReference>
<dbReference type="InterPro" id="IPR052356">
    <property type="entry name" value="Thiol_S-MT"/>
</dbReference>
<name>A0A7R9GGV9_9CRUS</name>
<dbReference type="InterPro" id="IPR029063">
    <property type="entry name" value="SAM-dependent_MTases_sf"/>
</dbReference>
<organism evidence="2">
    <name type="scientific">Notodromas monacha</name>
    <dbReference type="NCBI Taxonomy" id="399045"/>
    <lineage>
        <taxon>Eukaryota</taxon>
        <taxon>Metazoa</taxon>
        <taxon>Ecdysozoa</taxon>
        <taxon>Arthropoda</taxon>
        <taxon>Crustacea</taxon>
        <taxon>Oligostraca</taxon>
        <taxon>Ostracoda</taxon>
        <taxon>Podocopa</taxon>
        <taxon>Podocopida</taxon>
        <taxon>Cypridocopina</taxon>
        <taxon>Cypridoidea</taxon>
        <taxon>Cyprididae</taxon>
        <taxon>Notodromas</taxon>
    </lineage>
</organism>
<accession>A0A7R9GGV9</accession>
<dbReference type="PANTHER" id="PTHR45036">
    <property type="entry name" value="METHYLTRANSFERASE LIKE 7B"/>
    <property type="match status" value="1"/>
</dbReference>
<evidence type="ECO:0000313" key="3">
    <source>
        <dbReference type="Proteomes" id="UP000678499"/>
    </source>
</evidence>
<dbReference type="OrthoDB" id="416496at2759"/>
<evidence type="ECO:0000313" key="2">
    <source>
        <dbReference type="EMBL" id="CAD7280483.1"/>
    </source>
</evidence>
<sequence length="349" mass="39562">MAVVLRLRNIVKLLGASTVAAGGLYVVVANTPVLEKKADAWLFNKTLVSYNELASIHKAAHFASLREISSHDPALVEKKQIRIVDVGSGTGVNAPFYPKNAVVIGVDPNPEFESYFKRRLDQSQVQIEKYIVDQNDCITGKLLCSLNCAGNLGQDFLPKNNGYVVAKLHKIIDLLAKFGDVTPMQVEFRYEKYRVNELSKGEDMKQIPDASADVVITTMTLCHADDLEKFVDEIKRILVPGGKYYFWEHVDHFHKRHRHEARTLHSNVKFVLKMLLQPHAKHSHSTEAHHQHVEHQKEMSAEEELLRRKGFSSLWTLIKFDFLLQMLVLKLSNSTKWSATSGNKLPDLV</sequence>
<dbReference type="AlphaFoldDB" id="A0A7R9GGV9"/>
<proteinExistence type="predicted"/>
<dbReference type="Proteomes" id="UP000678499">
    <property type="component" value="Unassembled WGS sequence"/>
</dbReference>